<dbReference type="PANTHER" id="PTHR21354">
    <property type="entry name" value="ZINC FINGER PROTEIN 511"/>
    <property type="match status" value="1"/>
</dbReference>
<feature type="compositionally biased region" description="Basic and acidic residues" evidence="1">
    <location>
        <begin position="284"/>
        <end position="301"/>
    </location>
</feature>
<reference evidence="4" key="2">
    <citation type="submission" date="2015-01" db="EMBL/GenBank/DDBJ databases">
        <title>Evolutionary Origins and Diversification of the Mycorrhizal Mutualists.</title>
        <authorList>
            <consortium name="DOE Joint Genome Institute"/>
            <consortium name="Mycorrhizal Genomics Consortium"/>
            <person name="Kohler A."/>
            <person name="Kuo A."/>
            <person name="Nagy L.G."/>
            <person name="Floudas D."/>
            <person name="Copeland A."/>
            <person name="Barry K.W."/>
            <person name="Cichocki N."/>
            <person name="Veneault-Fourrey C."/>
            <person name="LaButti K."/>
            <person name="Lindquist E.A."/>
            <person name="Lipzen A."/>
            <person name="Lundell T."/>
            <person name="Morin E."/>
            <person name="Murat C."/>
            <person name="Riley R."/>
            <person name="Ohm R."/>
            <person name="Sun H."/>
            <person name="Tunlid A."/>
            <person name="Henrissat B."/>
            <person name="Grigoriev I.V."/>
            <person name="Hibbett D.S."/>
            <person name="Martin F."/>
        </authorList>
    </citation>
    <scope>NUCLEOTIDE SEQUENCE [LARGE SCALE GENOMIC DNA]</scope>
    <source>
        <strain evidence="4">MAFF 305830</strain>
    </source>
</reference>
<feature type="domain" description="C2H2-type" evidence="2">
    <location>
        <begin position="16"/>
        <end position="39"/>
    </location>
</feature>
<evidence type="ECO:0000313" key="3">
    <source>
        <dbReference type="EMBL" id="KIM22762.1"/>
    </source>
</evidence>
<dbReference type="OrthoDB" id="18440at2759"/>
<dbReference type="SMART" id="SM00355">
    <property type="entry name" value="ZnF_C2H2"/>
    <property type="match status" value="2"/>
</dbReference>
<dbReference type="InterPro" id="IPR013087">
    <property type="entry name" value="Znf_C2H2_type"/>
</dbReference>
<sequence length="330" mass="37202">MDELERHYTQCHAYVCNAEGCTAVFEREFYLNLHQAELHDPLAQIKKERGESIYRCLIPECSQMMQTPNQRKRHLIKDHQFDEGFFFAVIRFGIGDQLRAWGSANDQVQTSSGTGHIEVDQEFSKANKEYISMQVDGQSNQGSRRRTSRSSAQSSRASSSQPFDSGMEDLTLNMKNTSLVPDSVQFGHDAKKAVAQHTSYKRNASFPDVKMHLSQYHAISRMSDDDGDDEGRDESLEGDEPQLGVRFAEEVAIRFLSPIDRRYGHEKRGKKKMSGKANGRTRGVHSDDEGGTRSKNFKDSRSGNGSRGRYRGNRGRGTNERGFRGEGTGS</sequence>
<feature type="domain" description="C2H2-type" evidence="2">
    <location>
        <begin position="56"/>
        <end position="79"/>
    </location>
</feature>
<feature type="region of interest" description="Disordered" evidence="1">
    <location>
        <begin position="135"/>
        <end position="169"/>
    </location>
</feature>
<dbReference type="Proteomes" id="UP000054097">
    <property type="component" value="Unassembled WGS sequence"/>
</dbReference>
<dbReference type="AlphaFoldDB" id="A0A0C2WZP9"/>
<evidence type="ECO:0000313" key="4">
    <source>
        <dbReference type="Proteomes" id="UP000054097"/>
    </source>
</evidence>
<feature type="region of interest" description="Disordered" evidence="1">
    <location>
        <begin position="221"/>
        <end position="244"/>
    </location>
</feature>
<name>A0A0C2WZP9_SERVB</name>
<feature type="compositionally biased region" description="Basic residues" evidence="1">
    <location>
        <begin position="264"/>
        <end position="274"/>
    </location>
</feature>
<dbReference type="PANTHER" id="PTHR21354:SF0">
    <property type="entry name" value="ZINC FINGER PROTEIN 511"/>
    <property type="match status" value="1"/>
</dbReference>
<dbReference type="PROSITE" id="PS00028">
    <property type="entry name" value="ZINC_FINGER_C2H2_1"/>
    <property type="match status" value="2"/>
</dbReference>
<reference evidence="3 4" key="1">
    <citation type="submission" date="2014-04" db="EMBL/GenBank/DDBJ databases">
        <authorList>
            <consortium name="DOE Joint Genome Institute"/>
            <person name="Kuo A."/>
            <person name="Zuccaro A."/>
            <person name="Kohler A."/>
            <person name="Nagy L.G."/>
            <person name="Floudas D."/>
            <person name="Copeland A."/>
            <person name="Barry K.W."/>
            <person name="Cichocki N."/>
            <person name="Veneault-Fourrey C."/>
            <person name="LaButti K."/>
            <person name="Lindquist E.A."/>
            <person name="Lipzen A."/>
            <person name="Lundell T."/>
            <person name="Morin E."/>
            <person name="Murat C."/>
            <person name="Sun H."/>
            <person name="Tunlid A."/>
            <person name="Henrissat B."/>
            <person name="Grigoriev I.V."/>
            <person name="Hibbett D.S."/>
            <person name="Martin F."/>
            <person name="Nordberg H.P."/>
            <person name="Cantor M.N."/>
            <person name="Hua S.X."/>
        </authorList>
    </citation>
    <scope>NUCLEOTIDE SEQUENCE [LARGE SCALE GENOMIC DNA]</scope>
    <source>
        <strain evidence="3 4">MAFF 305830</strain>
    </source>
</reference>
<dbReference type="EMBL" id="KN824348">
    <property type="protein sequence ID" value="KIM22762.1"/>
    <property type="molecule type" value="Genomic_DNA"/>
</dbReference>
<dbReference type="InterPro" id="IPR039258">
    <property type="entry name" value="ZNF511"/>
</dbReference>
<dbReference type="HOGENOM" id="CLU_842394_0_0_1"/>
<organism evidence="3 4">
    <name type="scientific">Serendipita vermifera MAFF 305830</name>
    <dbReference type="NCBI Taxonomy" id="933852"/>
    <lineage>
        <taxon>Eukaryota</taxon>
        <taxon>Fungi</taxon>
        <taxon>Dikarya</taxon>
        <taxon>Basidiomycota</taxon>
        <taxon>Agaricomycotina</taxon>
        <taxon>Agaricomycetes</taxon>
        <taxon>Sebacinales</taxon>
        <taxon>Serendipitaceae</taxon>
        <taxon>Serendipita</taxon>
    </lineage>
</organism>
<protein>
    <recommendedName>
        <fullName evidence="2">C2H2-type domain-containing protein</fullName>
    </recommendedName>
</protein>
<evidence type="ECO:0000256" key="1">
    <source>
        <dbReference type="SAM" id="MobiDB-lite"/>
    </source>
</evidence>
<evidence type="ECO:0000259" key="2">
    <source>
        <dbReference type="PROSITE" id="PS00028"/>
    </source>
</evidence>
<feature type="region of interest" description="Disordered" evidence="1">
    <location>
        <begin position="264"/>
        <end position="330"/>
    </location>
</feature>
<feature type="compositionally biased region" description="Low complexity" evidence="1">
    <location>
        <begin position="149"/>
        <end position="161"/>
    </location>
</feature>
<feature type="compositionally biased region" description="Acidic residues" evidence="1">
    <location>
        <begin position="225"/>
        <end position="240"/>
    </location>
</feature>
<keyword evidence="4" id="KW-1185">Reference proteome</keyword>
<gene>
    <name evidence="3" type="ORF">M408DRAFT_11867</name>
</gene>
<proteinExistence type="predicted"/>
<accession>A0A0C2WZP9</accession>